<gene>
    <name evidence="1" type="ORF">BDV98DRAFT_586665</name>
</gene>
<dbReference type="AlphaFoldDB" id="A0A5C3Q6P9"/>
<protein>
    <submittedName>
        <fullName evidence="1">Uncharacterized protein</fullName>
    </submittedName>
</protein>
<accession>A0A5C3Q6P9</accession>
<name>A0A5C3Q6P9_9AGAR</name>
<dbReference type="Proteomes" id="UP000305067">
    <property type="component" value="Unassembled WGS sequence"/>
</dbReference>
<evidence type="ECO:0000313" key="2">
    <source>
        <dbReference type="Proteomes" id="UP000305067"/>
    </source>
</evidence>
<evidence type="ECO:0000313" key="1">
    <source>
        <dbReference type="EMBL" id="TFK96050.1"/>
    </source>
</evidence>
<organism evidence="1 2">
    <name type="scientific">Pterulicium gracile</name>
    <dbReference type="NCBI Taxonomy" id="1884261"/>
    <lineage>
        <taxon>Eukaryota</taxon>
        <taxon>Fungi</taxon>
        <taxon>Dikarya</taxon>
        <taxon>Basidiomycota</taxon>
        <taxon>Agaricomycotina</taxon>
        <taxon>Agaricomycetes</taxon>
        <taxon>Agaricomycetidae</taxon>
        <taxon>Agaricales</taxon>
        <taxon>Pleurotineae</taxon>
        <taxon>Pterulaceae</taxon>
        <taxon>Pterulicium</taxon>
    </lineage>
</organism>
<keyword evidence="2" id="KW-1185">Reference proteome</keyword>
<reference evidence="1 2" key="1">
    <citation type="journal article" date="2019" name="Nat. Ecol. Evol.">
        <title>Megaphylogeny resolves global patterns of mushroom evolution.</title>
        <authorList>
            <person name="Varga T."/>
            <person name="Krizsan K."/>
            <person name="Foldi C."/>
            <person name="Dima B."/>
            <person name="Sanchez-Garcia M."/>
            <person name="Sanchez-Ramirez S."/>
            <person name="Szollosi G.J."/>
            <person name="Szarkandi J.G."/>
            <person name="Papp V."/>
            <person name="Albert L."/>
            <person name="Andreopoulos W."/>
            <person name="Angelini C."/>
            <person name="Antonin V."/>
            <person name="Barry K.W."/>
            <person name="Bougher N.L."/>
            <person name="Buchanan P."/>
            <person name="Buyck B."/>
            <person name="Bense V."/>
            <person name="Catcheside P."/>
            <person name="Chovatia M."/>
            <person name="Cooper J."/>
            <person name="Damon W."/>
            <person name="Desjardin D."/>
            <person name="Finy P."/>
            <person name="Geml J."/>
            <person name="Haridas S."/>
            <person name="Hughes K."/>
            <person name="Justo A."/>
            <person name="Karasinski D."/>
            <person name="Kautmanova I."/>
            <person name="Kiss B."/>
            <person name="Kocsube S."/>
            <person name="Kotiranta H."/>
            <person name="LaButti K.M."/>
            <person name="Lechner B.E."/>
            <person name="Liimatainen K."/>
            <person name="Lipzen A."/>
            <person name="Lukacs Z."/>
            <person name="Mihaltcheva S."/>
            <person name="Morgado L.N."/>
            <person name="Niskanen T."/>
            <person name="Noordeloos M.E."/>
            <person name="Ohm R.A."/>
            <person name="Ortiz-Santana B."/>
            <person name="Ovrebo C."/>
            <person name="Racz N."/>
            <person name="Riley R."/>
            <person name="Savchenko A."/>
            <person name="Shiryaev A."/>
            <person name="Soop K."/>
            <person name="Spirin V."/>
            <person name="Szebenyi C."/>
            <person name="Tomsovsky M."/>
            <person name="Tulloss R.E."/>
            <person name="Uehling J."/>
            <person name="Grigoriev I.V."/>
            <person name="Vagvolgyi C."/>
            <person name="Papp T."/>
            <person name="Martin F.M."/>
            <person name="Miettinen O."/>
            <person name="Hibbett D.S."/>
            <person name="Nagy L.G."/>
        </authorList>
    </citation>
    <scope>NUCLEOTIDE SEQUENCE [LARGE SCALE GENOMIC DNA]</scope>
    <source>
        <strain evidence="1 2">CBS 309.79</strain>
    </source>
</reference>
<proteinExistence type="predicted"/>
<dbReference type="EMBL" id="ML178868">
    <property type="protein sequence ID" value="TFK96050.1"/>
    <property type="molecule type" value="Genomic_DNA"/>
</dbReference>
<sequence length="244" mass="27030">MCSEFPSSTSTRDKLAVYIQYSGSKLTRIMSPMLSLCLKMLRQYLITLHLPLLKRTHVAFPAPGNVQGFWVAKSDTMNKYSQLEYVEPEAMYLPLGNYTYPAKPTYCIESVLSSKVVKQAVVKFVQEKRVKRAKAECVHAEAEAQICGLEVSAEKKQADAAEASACKTNSFVATIKARRKEVEAKQVNAEARQIEGDAQTQVAKSRCINAEQTLGNMRRGCVVMDSDNWKGGALSRPGARALQI</sequence>